<dbReference type="InterPro" id="IPR012337">
    <property type="entry name" value="RNaseH-like_sf"/>
</dbReference>
<evidence type="ECO:0000259" key="1">
    <source>
        <dbReference type="Pfam" id="PF02171"/>
    </source>
</evidence>
<dbReference type="InterPro" id="IPR036397">
    <property type="entry name" value="RNaseH_sf"/>
</dbReference>
<proteinExistence type="predicted"/>
<dbReference type="EMBL" id="JAUHHV010000011">
    <property type="protein sequence ID" value="KAK1408579.1"/>
    <property type="molecule type" value="Genomic_DNA"/>
</dbReference>
<dbReference type="SUPFAM" id="SSF53098">
    <property type="entry name" value="Ribonuclease H-like"/>
    <property type="match status" value="1"/>
</dbReference>
<dbReference type="Proteomes" id="UP001229421">
    <property type="component" value="Unassembled WGS sequence"/>
</dbReference>
<evidence type="ECO:0000313" key="3">
    <source>
        <dbReference type="Proteomes" id="UP001229421"/>
    </source>
</evidence>
<feature type="domain" description="Piwi" evidence="1">
    <location>
        <begin position="37"/>
        <end position="114"/>
    </location>
</feature>
<reference evidence="2" key="1">
    <citation type="journal article" date="2023" name="bioRxiv">
        <title>Improved chromosome-level genome assembly for marigold (Tagetes erecta).</title>
        <authorList>
            <person name="Jiang F."/>
            <person name="Yuan L."/>
            <person name="Wang S."/>
            <person name="Wang H."/>
            <person name="Xu D."/>
            <person name="Wang A."/>
            <person name="Fan W."/>
        </authorList>
    </citation>
    <scope>NUCLEOTIDE SEQUENCE</scope>
    <source>
        <strain evidence="2">WSJ</strain>
        <tissue evidence="2">Leaf</tissue>
    </source>
</reference>
<dbReference type="PANTHER" id="PTHR22891">
    <property type="entry name" value="EUKARYOTIC TRANSLATION INITIATION FACTOR 2C"/>
    <property type="match status" value="1"/>
</dbReference>
<keyword evidence="3" id="KW-1185">Reference proteome</keyword>
<sequence>MRWMVIGYGLWGEEREEKLLEEEDGWIFKERVFVVLVHVVSSRKWLFISRYRASVRSQSSRVEMIHGLFKHVAPNEDEGMIRELLEDFDLSTPKLKPQNIIIFRDGVNESQFNQERSLTIKFAILNTMTSTYVLRMDRSSDARTRAFAILCVNLMIH</sequence>
<dbReference type="Gene3D" id="3.30.420.10">
    <property type="entry name" value="Ribonuclease H-like superfamily/Ribonuclease H"/>
    <property type="match status" value="1"/>
</dbReference>
<accession>A0AAD8JQ04</accession>
<dbReference type="Pfam" id="PF02171">
    <property type="entry name" value="Piwi"/>
    <property type="match status" value="1"/>
</dbReference>
<comment type="caution">
    <text evidence="2">The sequence shown here is derived from an EMBL/GenBank/DDBJ whole genome shotgun (WGS) entry which is preliminary data.</text>
</comment>
<dbReference type="GO" id="GO:0003676">
    <property type="term" value="F:nucleic acid binding"/>
    <property type="evidence" value="ECO:0007669"/>
    <property type="project" value="InterPro"/>
</dbReference>
<name>A0AAD8JQ04_TARER</name>
<dbReference type="AlphaFoldDB" id="A0AAD8JQ04"/>
<evidence type="ECO:0000313" key="2">
    <source>
        <dbReference type="EMBL" id="KAK1408579.1"/>
    </source>
</evidence>
<organism evidence="2 3">
    <name type="scientific">Tagetes erecta</name>
    <name type="common">African marigold</name>
    <dbReference type="NCBI Taxonomy" id="13708"/>
    <lineage>
        <taxon>Eukaryota</taxon>
        <taxon>Viridiplantae</taxon>
        <taxon>Streptophyta</taxon>
        <taxon>Embryophyta</taxon>
        <taxon>Tracheophyta</taxon>
        <taxon>Spermatophyta</taxon>
        <taxon>Magnoliopsida</taxon>
        <taxon>eudicotyledons</taxon>
        <taxon>Gunneridae</taxon>
        <taxon>Pentapetalae</taxon>
        <taxon>asterids</taxon>
        <taxon>campanulids</taxon>
        <taxon>Asterales</taxon>
        <taxon>Asteraceae</taxon>
        <taxon>Asteroideae</taxon>
        <taxon>Heliantheae alliance</taxon>
        <taxon>Tageteae</taxon>
        <taxon>Tagetes</taxon>
    </lineage>
</organism>
<gene>
    <name evidence="2" type="ORF">QVD17_40474</name>
</gene>
<dbReference type="InterPro" id="IPR003165">
    <property type="entry name" value="Piwi"/>
</dbReference>
<protein>
    <recommendedName>
        <fullName evidence="1">Piwi domain-containing protein</fullName>
    </recommendedName>
</protein>